<evidence type="ECO:0000256" key="6">
    <source>
        <dbReference type="ARBA" id="ARBA00022898"/>
    </source>
</evidence>
<dbReference type="EMBL" id="WERV01000003">
    <property type="protein sequence ID" value="MDV7715181.1"/>
    <property type="molecule type" value="Genomic_DNA"/>
</dbReference>
<dbReference type="Gene3D" id="3.90.1150.10">
    <property type="entry name" value="Aspartate Aminotransferase, domain 1"/>
    <property type="match status" value="1"/>
</dbReference>
<dbReference type="Proteomes" id="UP000294726">
    <property type="component" value="Chromosome"/>
</dbReference>
<dbReference type="Proteomes" id="UP001281024">
    <property type="component" value="Unassembled WGS sequence"/>
</dbReference>
<dbReference type="RefSeq" id="WP_032817319.1">
    <property type="nucleotide sequence ID" value="NZ_LR031358.1"/>
</dbReference>
<comment type="subunit">
    <text evidence="3">Homodimer.</text>
</comment>
<evidence type="ECO:0000313" key="10">
    <source>
        <dbReference type="EMBL" id="VDB97370.1"/>
    </source>
</evidence>
<proteinExistence type="inferred from homology"/>
<reference evidence="9 11" key="1">
    <citation type="journal article" date="2016" name="BMC Genomics">
        <title>Consensus pan-genome assembly of the specialised wine bacterium Oenococcus oeni.</title>
        <authorList>
            <person name="Sternes P.R."/>
            <person name="Borneman A.R."/>
        </authorList>
    </citation>
    <scope>NUCLEOTIDE SEQUENCE [LARGE SCALE GENOMIC DNA]</scope>
    <source>
        <strain evidence="9 11">AWRIB661</strain>
    </source>
</reference>
<dbReference type="EMBL" id="LR031358">
    <property type="protein sequence ID" value="VDB97370.1"/>
    <property type="molecule type" value="Genomic_DNA"/>
</dbReference>
<evidence type="ECO:0000313" key="9">
    <source>
        <dbReference type="EMBL" id="OIM21874.1"/>
    </source>
</evidence>
<dbReference type="InterPro" id="IPR015422">
    <property type="entry name" value="PyrdxlP-dep_Trfase_small"/>
</dbReference>
<dbReference type="InterPro" id="IPR015421">
    <property type="entry name" value="PyrdxlP-dep_Trfase_major"/>
</dbReference>
<dbReference type="InterPro" id="IPR015424">
    <property type="entry name" value="PyrdxlP-dep_Trfase"/>
</dbReference>
<gene>
    <name evidence="9" type="ORF">ATX59_01955</name>
    <name evidence="8" type="ORF">GA838_05330</name>
    <name evidence="10" type="ORF">OENI_0374</name>
</gene>
<organism evidence="9 11">
    <name type="scientific">Oenococcus oeni</name>
    <name type="common">Leuconostoc oenos</name>
    <dbReference type="NCBI Taxonomy" id="1247"/>
    <lineage>
        <taxon>Bacteria</taxon>
        <taxon>Bacillati</taxon>
        <taxon>Bacillota</taxon>
        <taxon>Bacilli</taxon>
        <taxon>Lactobacillales</taxon>
        <taxon>Lactobacillaceae</taxon>
        <taxon>Oenococcus</taxon>
    </lineage>
</organism>
<evidence type="ECO:0000256" key="4">
    <source>
        <dbReference type="ARBA" id="ARBA00022576"/>
    </source>
</evidence>
<dbReference type="SUPFAM" id="SSF53383">
    <property type="entry name" value="PLP-dependent transferases"/>
    <property type="match status" value="1"/>
</dbReference>
<dbReference type="GO" id="GO:0008483">
    <property type="term" value="F:transaminase activity"/>
    <property type="evidence" value="ECO:0007669"/>
    <property type="project" value="UniProtKB-KW"/>
</dbReference>
<dbReference type="Gene3D" id="3.40.640.10">
    <property type="entry name" value="Type I PLP-dependent aspartate aminotransferase-like (Major domain)"/>
    <property type="match status" value="1"/>
</dbReference>
<keyword evidence="6" id="KW-0663">Pyridoxal phosphate</keyword>
<evidence type="ECO:0000313" key="12">
    <source>
        <dbReference type="Proteomes" id="UP000294726"/>
    </source>
</evidence>
<dbReference type="PANTHER" id="PTHR42790:SF19">
    <property type="entry name" value="KYNURENINE_ALPHA-AMINOADIPATE AMINOTRANSFERASE, MITOCHONDRIAL"/>
    <property type="match status" value="1"/>
</dbReference>
<dbReference type="Pfam" id="PF00155">
    <property type="entry name" value="Aminotran_1_2"/>
    <property type="match status" value="1"/>
</dbReference>
<evidence type="ECO:0000259" key="7">
    <source>
        <dbReference type="Pfam" id="PF00155"/>
    </source>
</evidence>
<dbReference type="GO" id="GO:1901605">
    <property type="term" value="P:alpha-amino acid metabolic process"/>
    <property type="evidence" value="ECO:0007669"/>
    <property type="project" value="TreeGrafter"/>
</dbReference>
<comment type="similarity">
    <text evidence="2">Belongs to the class-I pyridoxal-phosphate-dependent aminotransferase family.</text>
</comment>
<protein>
    <submittedName>
        <fullName evidence="8">Aminotransferase class I/II-fold pyridoxal phosphate-dependent enzyme</fullName>
    </submittedName>
    <submittedName>
        <fullName evidence="9 10">Aspartate aminotransferase</fullName>
        <ecNumber evidence="10">2.6.1.57</ecNumber>
    </submittedName>
</protein>
<evidence type="ECO:0000313" key="11">
    <source>
        <dbReference type="Proteomes" id="UP000181728"/>
    </source>
</evidence>
<dbReference type="EMBL" id="MLOK01000022">
    <property type="protein sequence ID" value="OIM21874.1"/>
    <property type="molecule type" value="Genomic_DNA"/>
</dbReference>
<evidence type="ECO:0000256" key="3">
    <source>
        <dbReference type="ARBA" id="ARBA00011738"/>
    </source>
</evidence>
<dbReference type="GO" id="GO:0030170">
    <property type="term" value="F:pyridoxal phosphate binding"/>
    <property type="evidence" value="ECO:0007669"/>
    <property type="project" value="InterPro"/>
</dbReference>
<reference evidence="8" key="3">
    <citation type="submission" date="2019-10" db="EMBL/GenBank/DDBJ databases">
        <title>Malate fermentation in French cider.</title>
        <authorList>
            <person name="Cousin F.J."/>
            <person name="Medina Fernandez S."/>
            <person name="Misery B."/>
            <person name="Laplace J.-M."/>
            <person name="Cretenet M."/>
        </authorList>
    </citation>
    <scope>NUCLEOTIDE SEQUENCE</scope>
    <source>
        <strain evidence="8">UCMA15129</strain>
    </source>
</reference>
<dbReference type="AlphaFoldDB" id="A0A6N4A8P0"/>
<name>A0A6N4A8P0_OENOE</name>
<dbReference type="InterPro" id="IPR004839">
    <property type="entry name" value="Aminotransferase_I/II_large"/>
</dbReference>
<accession>A0A6N4A8P0</accession>
<dbReference type="FunFam" id="3.40.640.10:FF:000053">
    <property type="entry name" value="Aminotransferase, class I"/>
    <property type="match status" value="1"/>
</dbReference>
<dbReference type="Proteomes" id="UP000181728">
    <property type="component" value="Unassembled WGS sequence"/>
</dbReference>
<sequence length="405" mass="45287">MNRLASRIERTSNSGLDKLFAAKKGNQIVFSAGYPDHKLFPEQELGQAAKEVFEKNQLKLLQYNTSVGLPELRQKLVKKMAWHDKIKTDNDHVMLTQGAQQGIDLTARLMLNKDDGLVVEGPTYIGALAAFQAYEPTFYEIPIKEDGMDVNFLEDTLKTHAVKMIYTVPDFQNPTGAVMSLEKRRQIIELANKYNVVILEDGTYRDLRYSGQNLPTIKSLDSEGRVIYVSSFSKILAPGLRLGWLTAEDKLFKALIGLKSGADIESSNLTMSIVNTYLDDNSLENHIALICNCYRQKKDAMLSAMRKNMPSIAQFTNPQGGFFIWLTMPKNFNMDKFVNQQQLSKSGVLITSSTNLYPSGNIKNGARINFTGESLANIEVGIKKLGQALSAAWDEQIKNKIIQVG</sequence>
<feature type="domain" description="Aminotransferase class I/classII large" evidence="7">
    <location>
        <begin position="27"/>
        <end position="384"/>
    </location>
</feature>
<keyword evidence="4 9" id="KW-0032">Aminotransferase</keyword>
<dbReference type="EC" id="2.6.1.57" evidence="10"/>
<keyword evidence="5 9" id="KW-0808">Transferase</keyword>
<dbReference type="InterPro" id="IPR050859">
    <property type="entry name" value="Class-I_PLP-dep_aminotransf"/>
</dbReference>
<evidence type="ECO:0000256" key="2">
    <source>
        <dbReference type="ARBA" id="ARBA00007441"/>
    </source>
</evidence>
<evidence type="ECO:0000256" key="5">
    <source>
        <dbReference type="ARBA" id="ARBA00022679"/>
    </source>
</evidence>
<evidence type="ECO:0000313" key="8">
    <source>
        <dbReference type="EMBL" id="MDV7715181.1"/>
    </source>
</evidence>
<dbReference type="PANTHER" id="PTHR42790">
    <property type="entry name" value="AMINOTRANSFERASE"/>
    <property type="match status" value="1"/>
</dbReference>
<reference evidence="10 12" key="2">
    <citation type="submission" date="2018-08" db="EMBL/GenBank/DDBJ databases">
        <authorList>
            <person name="Lorentzen P. G. S. M."/>
        </authorList>
    </citation>
    <scope>NUCLEOTIDE SEQUENCE [LARGE SCALE GENOMIC DNA]</scope>
    <source>
        <strain evidence="10 12">CRBO_1381</strain>
    </source>
</reference>
<comment type="cofactor">
    <cofactor evidence="1">
        <name>pyridoxal 5'-phosphate</name>
        <dbReference type="ChEBI" id="CHEBI:597326"/>
    </cofactor>
</comment>
<dbReference type="CDD" id="cd00609">
    <property type="entry name" value="AAT_like"/>
    <property type="match status" value="1"/>
</dbReference>
<evidence type="ECO:0000256" key="1">
    <source>
        <dbReference type="ARBA" id="ARBA00001933"/>
    </source>
</evidence>